<gene>
    <name evidence="4" type="primary">PLDa1_3</name>
    <name evidence="4" type="ORF">PIB30_073367</name>
</gene>
<sequence>MDGGRDSEIAMGAYQPHHLATGQGGAKGQIHGFRMSLWYEHLGKHDDVFLNPEGEECIKKVNQLAGEYFNEYDRKSPIQDLSGHLLHYPIKISAEGTVTNIENLELFPHTNAHILGNNAPDIVTDFTPDRVFDLNKSHVSCIELYIEFEQVAVKAVEDVSHVDLERQAVLEEMYSGSEDEFEAIYEAPDEEEGNEGVDVAVQNVTNQLASQHPFGVPSCMRQLDDVDINAPEFPEYVNIVVAALENGEFMMGMEYIFRKAVVAAIRKYIISRGVDYTVWESKPQIIYAKCKLYENGCDWLPSGPPHQNPKSFEVR</sequence>
<evidence type="ECO:0000256" key="1">
    <source>
        <dbReference type="ARBA" id="ARBA00022737"/>
    </source>
</evidence>
<protein>
    <submittedName>
        <fullName evidence="4">Hydrolyzes glycerol-phospholipids at the terminal phosphodiesteric bond</fullName>
        <ecNumber evidence="4">3.1.4.4</ecNumber>
    </submittedName>
</protein>
<dbReference type="GO" id="GO:0004630">
    <property type="term" value="F:phospholipase D activity"/>
    <property type="evidence" value="ECO:0007669"/>
    <property type="project" value="UniProtKB-EC"/>
</dbReference>
<dbReference type="InterPro" id="IPR024632">
    <property type="entry name" value="PLipase_D_C"/>
</dbReference>
<organism evidence="4 5">
    <name type="scientific">Stylosanthes scabra</name>
    <dbReference type="NCBI Taxonomy" id="79078"/>
    <lineage>
        <taxon>Eukaryota</taxon>
        <taxon>Viridiplantae</taxon>
        <taxon>Streptophyta</taxon>
        <taxon>Embryophyta</taxon>
        <taxon>Tracheophyta</taxon>
        <taxon>Spermatophyta</taxon>
        <taxon>Magnoliopsida</taxon>
        <taxon>eudicotyledons</taxon>
        <taxon>Gunneridae</taxon>
        <taxon>Pentapetalae</taxon>
        <taxon>rosids</taxon>
        <taxon>fabids</taxon>
        <taxon>Fabales</taxon>
        <taxon>Fabaceae</taxon>
        <taxon>Papilionoideae</taxon>
        <taxon>50 kb inversion clade</taxon>
        <taxon>dalbergioids sensu lato</taxon>
        <taxon>Dalbergieae</taxon>
        <taxon>Pterocarpus clade</taxon>
        <taxon>Stylosanthes</taxon>
    </lineage>
</organism>
<dbReference type="Proteomes" id="UP001341840">
    <property type="component" value="Unassembled WGS sequence"/>
</dbReference>
<dbReference type="PANTHER" id="PTHR18896:SF115">
    <property type="entry name" value="PHOSPHOLIPASE D ALPHA 1"/>
    <property type="match status" value="1"/>
</dbReference>
<proteinExistence type="predicted"/>
<dbReference type="PANTHER" id="PTHR18896">
    <property type="entry name" value="PHOSPHOLIPASE D"/>
    <property type="match status" value="1"/>
</dbReference>
<feature type="domain" description="Phospholipase D C-terminal" evidence="3">
    <location>
        <begin position="46"/>
        <end position="117"/>
    </location>
</feature>
<dbReference type="Pfam" id="PF12357">
    <property type="entry name" value="PLD_C"/>
    <property type="match status" value="1"/>
</dbReference>
<dbReference type="EC" id="3.1.4.4" evidence="4"/>
<dbReference type="EMBL" id="JASCZI010212337">
    <property type="protein sequence ID" value="MED6199170.1"/>
    <property type="molecule type" value="Genomic_DNA"/>
</dbReference>
<keyword evidence="4" id="KW-0378">Hydrolase</keyword>
<evidence type="ECO:0000259" key="3">
    <source>
        <dbReference type="Pfam" id="PF12357"/>
    </source>
</evidence>
<comment type="caution">
    <text evidence="4">The sequence shown here is derived from an EMBL/GenBank/DDBJ whole genome shotgun (WGS) entry which is preliminary data.</text>
</comment>
<keyword evidence="2" id="KW-0443">Lipid metabolism</keyword>
<evidence type="ECO:0000313" key="5">
    <source>
        <dbReference type="Proteomes" id="UP001341840"/>
    </source>
</evidence>
<reference evidence="4 5" key="1">
    <citation type="journal article" date="2023" name="Plants (Basel)">
        <title>Bridging the Gap: Combining Genomics and Transcriptomics Approaches to Understand Stylosanthes scabra, an Orphan Legume from the Brazilian Caatinga.</title>
        <authorList>
            <person name="Ferreira-Neto J.R.C."/>
            <person name="da Silva M.D."/>
            <person name="Binneck E."/>
            <person name="de Melo N.F."/>
            <person name="da Silva R.H."/>
            <person name="de Melo A.L.T.M."/>
            <person name="Pandolfi V."/>
            <person name="Bustamante F.O."/>
            <person name="Brasileiro-Vidal A.C."/>
            <person name="Benko-Iseppon A.M."/>
        </authorList>
    </citation>
    <scope>NUCLEOTIDE SEQUENCE [LARGE SCALE GENOMIC DNA]</scope>
    <source>
        <tissue evidence="4">Leaves</tissue>
    </source>
</reference>
<evidence type="ECO:0000313" key="4">
    <source>
        <dbReference type="EMBL" id="MED6199170.1"/>
    </source>
</evidence>
<name>A0ABU6XM95_9FABA</name>
<evidence type="ECO:0000256" key="2">
    <source>
        <dbReference type="ARBA" id="ARBA00023098"/>
    </source>
</evidence>
<accession>A0ABU6XM95</accession>
<dbReference type="InterPro" id="IPR015679">
    <property type="entry name" value="PLipase_D_fam"/>
</dbReference>
<keyword evidence="1" id="KW-0677">Repeat</keyword>
<keyword evidence="5" id="KW-1185">Reference proteome</keyword>